<comment type="caution">
    <text evidence="1">The sequence shown here is derived from an EMBL/GenBank/DDBJ whole genome shotgun (WGS) entry which is preliminary data.</text>
</comment>
<protein>
    <submittedName>
        <fullName evidence="1">PilZ domain-containing protein</fullName>
    </submittedName>
</protein>
<organism evidence="1 2">
    <name type="scientific">Methylorubrum zatmanii</name>
    <dbReference type="NCBI Taxonomy" id="29429"/>
    <lineage>
        <taxon>Bacteria</taxon>
        <taxon>Pseudomonadati</taxon>
        <taxon>Pseudomonadota</taxon>
        <taxon>Alphaproteobacteria</taxon>
        <taxon>Hyphomicrobiales</taxon>
        <taxon>Methylobacteriaceae</taxon>
        <taxon>Methylorubrum</taxon>
    </lineage>
</organism>
<reference evidence="2" key="1">
    <citation type="journal article" date="2019" name="Int. J. Syst. Evol. Microbiol.">
        <title>The Global Catalogue of Microorganisms (GCM) 10K type strain sequencing project: providing services to taxonomists for standard genome sequencing and annotation.</title>
        <authorList>
            <consortium name="The Broad Institute Genomics Platform"/>
            <consortium name="The Broad Institute Genome Sequencing Center for Infectious Disease"/>
            <person name="Wu L."/>
            <person name="Ma J."/>
        </authorList>
    </citation>
    <scope>NUCLEOTIDE SEQUENCE [LARGE SCALE GENOMIC DNA]</scope>
    <source>
        <strain evidence="2">CCUG 36916</strain>
    </source>
</reference>
<dbReference type="RefSeq" id="WP_192284291.1">
    <property type="nucleotide sequence ID" value="NZ_JBHSTT010000034.1"/>
</dbReference>
<name>A0ABW1WRS0_9HYPH</name>
<gene>
    <name evidence="1" type="ORF">ACFQDP_11045</name>
</gene>
<keyword evidence="2" id="KW-1185">Reference proteome</keyword>
<evidence type="ECO:0000313" key="1">
    <source>
        <dbReference type="EMBL" id="MFC6389870.1"/>
    </source>
</evidence>
<dbReference type="Proteomes" id="UP001596237">
    <property type="component" value="Unassembled WGS sequence"/>
</dbReference>
<evidence type="ECO:0000313" key="2">
    <source>
        <dbReference type="Proteomes" id="UP001596237"/>
    </source>
</evidence>
<proteinExistence type="predicted"/>
<dbReference type="EMBL" id="JBHSTT010000034">
    <property type="protein sequence ID" value="MFC6389870.1"/>
    <property type="molecule type" value="Genomic_DNA"/>
</dbReference>
<accession>A0ABW1WRS0</accession>
<sequence length="64" mass="7082">MIALDEHTSIGCLIHDITAHGVELTVPDASIVPDIFMLTASCSESAKVCHTLWRSDETIRARFR</sequence>